<dbReference type="InterPro" id="IPR056740">
    <property type="entry name" value="ILV_EDD_C"/>
</dbReference>
<evidence type="ECO:0000259" key="5">
    <source>
        <dbReference type="Pfam" id="PF24877"/>
    </source>
</evidence>
<protein>
    <submittedName>
        <fullName evidence="6">Dihydroxy-acid dehydratase 2</fullName>
    </submittedName>
</protein>
<dbReference type="Pfam" id="PF00920">
    <property type="entry name" value="ILVD_EDD_N"/>
    <property type="match status" value="1"/>
</dbReference>
<dbReference type="InterPro" id="IPR037237">
    <property type="entry name" value="IlvD/EDD_N"/>
</dbReference>
<feature type="compositionally biased region" description="Basic residues" evidence="3">
    <location>
        <begin position="390"/>
        <end position="399"/>
    </location>
</feature>
<evidence type="ECO:0000259" key="4">
    <source>
        <dbReference type="Pfam" id="PF00920"/>
    </source>
</evidence>
<organism evidence="6 7">
    <name type="scientific">Geodia barretti</name>
    <name type="common">Barrett's horny sponge</name>
    <dbReference type="NCBI Taxonomy" id="519541"/>
    <lineage>
        <taxon>Eukaryota</taxon>
        <taxon>Metazoa</taxon>
        <taxon>Porifera</taxon>
        <taxon>Demospongiae</taxon>
        <taxon>Heteroscleromorpha</taxon>
        <taxon>Tetractinellida</taxon>
        <taxon>Astrophorina</taxon>
        <taxon>Geodiidae</taxon>
        <taxon>Geodia</taxon>
    </lineage>
</organism>
<comment type="similarity">
    <text evidence="1">Belongs to the IlvD/Edd family.</text>
</comment>
<evidence type="ECO:0000313" key="6">
    <source>
        <dbReference type="EMBL" id="CAI8012975.1"/>
    </source>
</evidence>
<gene>
    <name evidence="6" type="ORF">GBAR_LOCUS8277</name>
</gene>
<dbReference type="AlphaFoldDB" id="A0AA35RK32"/>
<dbReference type="Pfam" id="PF24877">
    <property type="entry name" value="ILV_EDD_C"/>
    <property type="match status" value="1"/>
</dbReference>
<dbReference type="PROSITE" id="PS00886">
    <property type="entry name" value="ILVD_EDD_1"/>
    <property type="match status" value="1"/>
</dbReference>
<dbReference type="InterPro" id="IPR000581">
    <property type="entry name" value="ILV_EDD_N"/>
</dbReference>
<reference evidence="6" key="1">
    <citation type="submission" date="2023-03" db="EMBL/GenBank/DDBJ databases">
        <authorList>
            <person name="Steffen K."/>
            <person name="Cardenas P."/>
        </authorList>
    </citation>
    <scope>NUCLEOTIDE SEQUENCE</scope>
</reference>
<dbReference type="SUPFAM" id="SSF143975">
    <property type="entry name" value="IlvD/EDD N-terminal domain-like"/>
    <property type="match status" value="1"/>
</dbReference>
<feature type="domain" description="Dihydroxy-acid/6-phosphogluconate dehydratase N-terminal" evidence="4">
    <location>
        <begin position="14"/>
        <end position="331"/>
    </location>
</feature>
<evidence type="ECO:0000256" key="3">
    <source>
        <dbReference type="SAM" id="MobiDB-lite"/>
    </source>
</evidence>
<feature type="compositionally biased region" description="Low complexity" evidence="3">
    <location>
        <begin position="400"/>
        <end position="409"/>
    </location>
</feature>
<comment type="caution">
    <text evidence="6">The sequence shown here is derived from an EMBL/GenBank/DDBJ whole genome shotgun (WGS) entry which is preliminary data.</text>
</comment>
<evidence type="ECO:0000256" key="2">
    <source>
        <dbReference type="ARBA" id="ARBA00023239"/>
    </source>
</evidence>
<dbReference type="GO" id="GO:0009082">
    <property type="term" value="P:branched-chain amino acid biosynthetic process"/>
    <property type="evidence" value="ECO:0007669"/>
    <property type="project" value="TreeGrafter"/>
</dbReference>
<dbReference type="GO" id="GO:0004160">
    <property type="term" value="F:dihydroxy-acid dehydratase activity"/>
    <property type="evidence" value="ECO:0007669"/>
    <property type="project" value="TreeGrafter"/>
</dbReference>
<dbReference type="InterPro" id="IPR020558">
    <property type="entry name" value="DiOHA_6PGluconate_deHydtase_CS"/>
</dbReference>
<sequence length="409" mass="43470">MLMAMGLTYDDIAKPFVAIANLASDVTPCNVHLGRIAAAVKDGIRQGEGTPFEFGTITVSDGISMGTEGMKASLVSREVIADSIETVTFGERMDGLVTVAGCDKNMPGCMMAIARLNIPSVFVYGGSIMPGQFEGRDVNIQDVFEAVGAYAAGRMTREQLTELECNACPGEGSCAGLFTANTMSTAIEVMGLSLPGDASLTAINPEKNNEARRAGQAVMRMLEEGIRPRDILTRQAFENAITVVVAMGGSTNAVLHLMAIAREAEVDLTLDDFDRIGRNTPYIADMKPGGRYVMADLSRYGGVALVGKRLLDAGLLHGDAMSVNGKTLAENINETAIIDDQPVIYSTDAPRSPTGGLAILRGNLAPDGAVIKVAGHQERVTRGRPGCSNRRSRRSRRYSGARSSRATSW</sequence>
<dbReference type="InterPro" id="IPR050165">
    <property type="entry name" value="DHAD_IlvD/Edd"/>
</dbReference>
<feature type="region of interest" description="Disordered" evidence="3">
    <location>
        <begin position="379"/>
        <end position="409"/>
    </location>
</feature>
<feature type="domain" description="Dihydroxy-acid/6-phosphogluconate dehydratase C-terminal" evidence="5">
    <location>
        <begin position="343"/>
        <end position="381"/>
    </location>
</feature>
<keyword evidence="7" id="KW-1185">Reference proteome</keyword>
<dbReference type="PANTHER" id="PTHR21000:SF5">
    <property type="entry name" value="DIHYDROXY-ACID DEHYDRATASE, MITOCHONDRIAL"/>
    <property type="match status" value="1"/>
</dbReference>
<keyword evidence="2" id="KW-0456">Lyase</keyword>
<evidence type="ECO:0000313" key="7">
    <source>
        <dbReference type="Proteomes" id="UP001174909"/>
    </source>
</evidence>
<accession>A0AA35RK32</accession>
<name>A0AA35RK32_GEOBA</name>
<dbReference type="EMBL" id="CASHTH010001226">
    <property type="protein sequence ID" value="CAI8012975.1"/>
    <property type="molecule type" value="Genomic_DNA"/>
</dbReference>
<evidence type="ECO:0000256" key="1">
    <source>
        <dbReference type="ARBA" id="ARBA00006486"/>
    </source>
</evidence>
<proteinExistence type="inferred from homology"/>
<dbReference type="Proteomes" id="UP001174909">
    <property type="component" value="Unassembled WGS sequence"/>
</dbReference>
<dbReference type="PANTHER" id="PTHR21000">
    <property type="entry name" value="DIHYDROXY-ACID DEHYDRATASE DAD"/>
    <property type="match status" value="1"/>
</dbReference>